<keyword evidence="2" id="KW-0560">Oxidoreductase</keyword>
<protein>
    <submittedName>
        <fullName evidence="4">Nitroreductase family deazaflavin-dependent oxidoreductase</fullName>
    </submittedName>
</protein>
<dbReference type="InterPro" id="IPR004378">
    <property type="entry name" value="F420H2_quin_Rdtase"/>
</dbReference>
<proteinExistence type="inferred from homology"/>
<dbReference type="PANTHER" id="PTHR39428:SF1">
    <property type="entry name" value="F420H(2)-DEPENDENT QUINONE REDUCTASE RV1261C"/>
    <property type="match status" value="1"/>
</dbReference>
<evidence type="ECO:0000256" key="1">
    <source>
        <dbReference type="ARBA" id="ARBA00008710"/>
    </source>
</evidence>
<comment type="catalytic activity">
    <reaction evidence="3">
        <text>oxidized coenzyme F420-(gamma-L-Glu)(n) + a quinol + H(+) = reduced coenzyme F420-(gamma-L-Glu)(n) + a quinone</text>
        <dbReference type="Rhea" id="RHEA:39663"/>
        <dbReference type="Rhea" id="RHEA-COMP:12939"/>
        <dbReference type="Rhea" id="RHEA-COMP:14378"/>
        <dbReference type="ChEBI" id="CHEBI:15378"/>
        <dbReference type="ChEBI" id="CHEBI:24646"/>
        <dbReference type="ChEBI" id="CHEBI:132124"/>
        <dbReference type="ChEBI" id="CHEBI:133980"/>
        <dbReference type="ChEBI" id="CHEBI:139511"/>
    </reaction>
</comment>
<gene>
    <name evidence="4" type="ORF">MKK62_25945</name>
</gene>
<dbReference type="SUPFAM" id="SSF50475">
    <property type="entry name" value="FMN-binding split barrel"/>
    <property type="match status" value="1"/>
</dbReference>
<dbReference type="EMBL" id="CP092488">
    <property type="protein sequence ID" value="UMB69729.1"/>
    <property type="molecule type" value="Genomic_DNA"/>
</dbReference>
<name>A0ABY3VQG7_9MYCO</name>
<dbReference type="NCBIfam" id="TIGR00026">
    <property type="entry name" value="hi_GC_TIGR00026"/>
    <property type="match status" value="1"/>
</dbReference>
<sequence length="202" mass="22199">MLANNFTVERWLPSLAPQTIRTAMSHSDNNSNPLAENAPQSFERAGAFHRVMRRFAGTGLGAALFKPTAHHFDRLIAKLTRGRYSFVGVAAGLPVAMLTTTGAKSGQLRTVPVIAIPFGDSVGLIASNFGGRKHPGWYHNLSMNPQATLAIHGASWKVIARRATPDERIELWDRGVTLYPAYDAYEGRAKDRQIEAFILTRT</sequence>
<dbReference type="Pfam" id="PF04075">
    <property type="entry name" value="F420H2_quin_red"/>
    <property type="match status" value="1"/>
</dbReference>
<reference evidence="4" key="1">
    <citation type="submission" date="2022-08" db="EMBL/GenBank/DDBJ databases">
        <title>Whole genome sequencing of non-tuberculosis mycobacteria type-strains.</title>
        <authorList>
            <person name="Igarashi Y."/>
            <person name="Osugi A."/>
            <person name="Mitarai S."/>
        </authorList>
    </citation>
    <scope>NUCLEOTIDE SEQUENCE</scope>
    <source>
        <strain evidence="4">DSM 45127</strain>
    </source>
</reference>
<dbReference type="Proteomes" id="UP001055336">
    <property type="component" value="Chromosome"/>
</dbReference>
<organism evidence="4 5">
    <name type="scientific">Mycobacterium paraterrae</name>
    <dbReference type="NCBI Taxonomy" id="577492"/>
    <lineage>
        <taxon>Bacteria</taxon>
        <taxon>Bacillati</taxon>
        <taxon>Actinomycetota</taxon>
        <taxon>Actinomycetes</taxon>
        <taxon>Mycobacteriales</taxon>
        <taxon>Mycobacteriaceae</taxon>
        <taxon>Mycobacterium</taxon>
    </lineage>
</organism>
<evidence type="ECO:0000256" key="3">
    <source>
        <dbReference type="ARBA" id="ARBA00049106"/>
    </source>
</evidence>
<evidence type="ECO:0000313" key="5">
    <source>
        <dbReference type="Proteomes" id="UP001055336"/>
    </source>
</evidence>
<accession>A0ABY3VQG7</accession>
<dbReference type="Gene3D" id="2.30.110.10">
    <property type="entry name" value="Electron Transport, Fmn-binding Protein, Chain A"/>
    <property type="match status" value="1"/>
</dbReference>
<keyword evidence="5" id="KW-1185">Reference proteome</keyword>
<comment type="similarity">
    <text evidence="1">Belongs to the F420H(2)-dependent quinone reductase family.</text>
</comment>
<evidence type="ECO:0000313" key="4">
    <source>
        <dbReference type="EMBL" id="UMB69729.1"/>
    </source>
</evidence>
<evidence type="ECO:0000256" key="2">
    <source>
        <dbReference type="ARBA" id="ARBA00023002"/>
    </source>
</evidence>
<dbReference type="PANTHER" id="PTHR39428">
    <property type="entry name" value="F420H(2)-DEPENDENT QUINONE REDUCTASE RV1261C"/>
    <property type="match status" value="1"/>
</dbReference>
<dbReference type="InterPro" id="IPR012349">
    <property type="entry name" value="Split_barrel_FMN-bd"/>
</dbReference>